<organism evidence="1 2">
    <name type="scientific">Morus notabilis</name>
    <dbReference type="NCBI Taxonomy" id="981085"/>
    <lineage>
        <taxon>Eukaryota</taxon>
        <taxon>Viridiplantae</taxon>
        <taxon>Streptophyta</taxon>
        <taxon>Embryophyta</taxon>
        <taxon>Tracheophyta</taxon>
        <taxon>Spermatophyta</taxon>
        <taxon>Magnoliopsida</taxon>
        <taxon>eudicotyledons</taxon>
        <taxon>Gunneridae</taxon>
        <taxon>Pentapetalae</taxon>
        <taxon>rosids</taxon>
        <taxon>fabids</taxon>
        <taxon>Rosales</taxon>
        <taxon>Moraceae</taxon>
        <taxon>Moreae</taxon>
        <taxon>Morus</taxon>
    </lineage>
</organism>
<dbReference type="AlphaFoldDB" id="W9S9N9"/>
<proteinExistence type="predicted"/>
<dbReference type="EMBL" id="KE345190">
    <property type="protein sequence ID" value="EXB95108.1"/>
    <property type="molecule type" value="Genomic_DNA"/>
</dbReference>
<accession>W9S9N9</accession>
<sequence length="67" mass="7321">MRGRVFDNLSGNLKLLSLRVRRNSNAIVREKVGIGRDAPFLNLFARGNASNELKVESGGRAPLAQVT</sequence>
<keyword evidence="2" id="KW-1185">Reference proteome</keyword>
<evidence type="ECO:0000313" key="1">
    <source>
        <dbReference type="EMBL" id="EXB95108.1"/>
    </source>
</evidence>
<reference evidence="2" key="1">
    <citation type="submission" date="2013-01" db="EMBL/GenBank/DDBJ databases">
        <title>Draft Genome Sequence of a Mulberry Tree, Morus notabilis C.K. Schneid.</title>
        <authorList>
            <person name="He N."/>
            <person name="Zhao S."/>
        </authorList>
    </citation>
    <scope>NUCLEOTIDE SEQUENCE</scope>
</reference>
<evidence type="ECO:0000313" key="2">
    <source>
        <dbReference type="Proteomes" id="UP000030645"/>
    </source>
</evidence>
<gene>
    <name evidence="1" type="ORF">L484_007055</name>
</gene>
<protein>
    <submittedName>
        <fullName evidence="1">Uncharacterized protein</fullName>
    </submittedName>
</protein>
<name>W9S9N9_9ROSA</name>
<dbReference type="Proteomes" id="UP000030645">
    <property type="component" value="Unassembled WGS sequence"/>
</dbReference>